<dbReference type="Proteomes" id="UP001180020">
    <property type="component" value="Unassembled WGS sequence"/>
</dbReference>
<dbReference type="GO" id="GO:0004497">
    <property type="term" value="F:monooxygenase activity"/>
    <property type="evidence" value="ECO:0007669"/>
    <property type="project" value="InterPro"/>
</dbReference>
<protein>
    <submittedName>
        <fullName evidence="1">Uncharacterized protein</fullName>
    </submittedName>
</protein>
<sequence>MVAARILQNTAFGRNYDSDKERMQKRHLVHTQAGVNPLGDYVIPKGCFIVQFLSAVPLDETLYNGAVNFNPWRQMNPDIKNNNKEERCLMGDHGITTHTTPLHRASANDHQKTALAHNGVPCPL</sequence>
<evidence type="ECO:0000313" key="1">
    <source>
        <dbReference type="EMBL" id="KAK1309322.1"/>
    </source>
</evidence>
<dbReference type="GO" id="GO:0016705">
    <property type="term" value="F:oxidoreductase activity, acting on paired donors, with incorporation or reduction of molecular oxygen"/>
    <property type="evidence" value="ECO:0007669"/>
    <property type="project" value="InterPro"/>
</dbReference>
<keyword evidence="2" id="KW-1185">Reference proteome</keyword>
<reference evidence="1" key="2">
    <citation type="submission" date="2023-06" db="EMBL/GenBank/DDBJ databases">
        <authorList>
            <person name="Ma L."/>
            <person name="Liu K.-W."/>
            <person name="Li Z."/>
            <person name="Hsiao Y.-Y."/>
            <person name="Qi Y."/>
            <person name="Fu T."/>
            <person name="Tang G."/>
            <person name="Zhang D."/>
            <person name="Sun W.-H."/>
            <person name="Liu D.-K."/>
            <person name="Li Y."/>
            <person name="Chen G.-Z."/>
            <person name="Liu X.-D."/>
            <person name="Liao X.-Y."/>
            <person name="Jiang Y.-T."/>
            <person name="Yu X."/>
            <person name="Hao Y."/>
            <person name="Huang J."/>
            <person name="Zhao X.-W."/>
            <person name="Ke S."/>
            <person name="Chen Y.-Y."/>
            <person name="Wu W.-L."/>
            <person name="Hsu J.-L."/>
            <person name="Lin Y.-F."/>
            <person name="Huang M.-D."/>
            <person name="Li C.-Y."/>
            <person name="Huang L."/>
            <person name="Wang Z.-W."/>
            <person name="Zhao X."/>
            <person name="Zhong W.-Y."/>
            <person name="Peng D.-H."/>
            <person name="Ahmad S."/>
            <person name="Lan S."/>
            <person name="Zhang J.-S."/>
            <person name="Tsai W.-C."/>
            <person name="Van De Peer Y."/>
            <person name="Liu Z.-J."/>
        </authorList>
    </citation>
    <scope>NUCLEOTIDE SEQUENCE</scope>
    <source>
        <strain evidence="1">CP</strain>
        <tissue evidence="1">Leaves</tissue>
    </source>
</reference>
<dbReference type="GO" id="GO:0020037">
    <property type="term" value="F:heme binding"/>
    <property type="evidence" value="ECO:0007669"/>
    <property type="project" value="InterPro"/>
</dbReference>
<reference evidence="1" key="1">
    <citation type="journal article" date="2023" name="Nat. Commun.">
        <title>Diploid and tetraploid genomes of Acorus and the evolution of monocots.</title>
        <authorList>
            <person name="Ma L."/>
            <person name="Liu K.W."/>
            <person name="Li Z."/>
            <person name="Hsiao Y.Y."/>
            <person name="Qi Y."/>
            <person name="Fu T."/>
            <person name="Tang G.D."/>
            <person name="Zhang D."/>
            <person name="Sun W.H."/>
            <person name="Liu D.K."/>
            <person name="Li Y."/>
            <person name="Chen G.Z."/>
            <person name="Liu X.D."/>
            <person name="Liao X.Y."/>
            <person name="Jiang Y.T."/>
            <person name="Yu X."/>
            <person name="Hao Y."/>
            <person name="Huang J."/>
            <person name="Zhao X.W."/>
            <person name="Ke S."/>
            <person name="Chen Y.Y."/>
            <person name="Wu W.L."/>
            <person name="Hsu J.L."/>
            <person name="Lin Y.F."/>
            <person name="Huang M.D."/>
            <person name="Li C.Y."/>
            <person name="Huang L."/>
            <person name="Wang Z.W."/>
            <person name="Zhao X."/>
            <person name="Zhong W.Y."/>
            <person name="Peng D.H."/>
            <person name="Ahmad S."/>
            <person name="Lan S."/>
            <person name="Zhang J.S."/>
            <person name="Tsai W.C."/>
            <person name="Van de Peer Y."/>
            <person name="Liu Z.J."/>
        </authorList>
    </citation>
    <scope>NUCLEOTIDE SEQUENCE</scope>
    <source>
        <strain evidence="1">CP</strain>
    </source>
</reference>
<name>A0AAV9EBD1_ACOCL</name>
<organism evidence="1 2">
    <name type="scientific">Acorus calamus</name>
    <name type="common">Sweet flag</name>
    <dbReference type="NCBI Taxonomy" id="4465"/>
    <lineage>
        <taxon>Eukaryota</taxon>
        <taxon>Viridiplantae</taxon>
        <taxon>Streptophyta</taxon>
        <taxon>Embryophyta</taxon>
        <taxon>Tracheophyta</taxon>
        <taxon>Spermatophyta</taxon>
        <taxon>Magnoliopsida</taxon>
        <taxon>Liliopsida</taxon>
        <taxon>Acoraceae</taxon>
        <taxon>Acorus</taxon>
    </lineage>
</organism>
<gene>
    <name evidence="1" type="ORF">QJS10_CPA09g00875</name>
</gene>
<dbReference type="SUPFAM" id="SSF48264">
    <property type="entry name" value="Cytochrome P450"/>
    <property type="match status" value="1"/>
</dbReference>
<dbReference type="GO" id="GO:0005506">
    <property type="term" value="F:iron ion binding"/>
    <property type="evidence" value="ECO:0007669"/>
    <property type="project" value="InterPro"/>
</dbReference>
<comment type="caution">
    <text evidence="1">The sequence shown here is derived from an EMBL/GenBank/DDBJ whole genome shotgun (WGS) entry which is preliminary data.</text>
</comment>
<dbReference type="InterPro" id="IPR036396">
    <property type="entry name" value="Cyt_P450_sf"/>
</dbReference>
<dbReference type="AlphaFoldDB" id="A0AAV9EBD1"/>
<dbReference type="EMBL" id="JAUJYO010000009">
    <property type="protein sequence ID" value="KAK1309322.1"/>
    <property type="molecule type" value="Genomic_DNA"/>
</dbReference>
<proteinExistence type="predicted"/>
<accession>A0AAV9EBD1</accession>
<evidence type="ECO:0000313" key="2">
    <source>
        <dbReference type="Proteomes" id="UP001180020"/>
    </source>
</evidence>